<dbReference type="InterPro" id="IPR016177">
    <property type="entry name" value="DNA-bd_dom_sf"/>
</dbReference>
<sequence>MCTVKTLRGSKFGVNPPRVHSRKSQHSRMTLWIYNVQCAKCYKWRVIPSKEKYEELWERICQEPFVCERAHEWNHVLSCNDTEDMSPNGSTEWAIDLPNIAKPPPGWDREVRPRGASSKFADVYYTSPSGKTLRSSVEVGRYLEENPEYIEQGVKLSHFSFATPKLLQEAKGKMHISEGHGLPELAKDLQLPVSVPDFLKKLITRELV</sequence>
<dbReference type="Gene3D" id="3.30.890.10">
    <property type="entry name" value="Methyl-cpg-binding Protein 2, Chain A"/>
    <property type="match status" value="1"/>
</dbReference>
<dbReference type="Gene3D" id="3.30.40.100">
    <property type="match status" value="1"/>
</dbReference>
<feature type="domain" description="CW-type" evidence="10">
    <location>
        <begin position="26"/>
        <end position="87"/>
    </location>
</feature>
<dbReference type="GO" id="GO:0005634">
    <property type="term" value="C:nucleus"/>
    <property type="evidence" value="ECO:0007669"/>
    <property type="project" value="UniProtKB-SubCell"/>
</dbReference>
<evidence type="ECO:0000313" key="11">
    <source>
        <dbReference type="EMBL" id="TVU24536.1"/>
    </source>
</evidence>
<name>A0A5J9ULU3_9POAL</name>
<dbReference type="Proteomes" id="UP000324897">
    <property type="component" value="Chromosome 2"/>
</dbReference>
<evidence type="ECO:0000256" key="1">
    <source>
        <dbReference type="ARBA" id="ARBA00004123"/>
    </source>
</evidence>
<dbReference type="SMART" id="SM00391">
    <property type="entry name" value="MBD"/>
    <property type="match status" value="1"/>
</dbReference>
<dbReference type="CDD" id="cd01396">
    <property type="entry name" value="MeCP2_MBD"/>
    <property type="match status" value="1"/>
</dbReference>
<comment type="subcellular location">
    <subcellularLocation>
        <location evidence="1">Nucleus</location>
    </subcellularLocation>
</comment>
<dbReference type="PROSITE" id="PS51050">
    <property type="entry name" value="ZF_CW"/>
    <property type="match status" value="1"/>
</dbReference>
<dbReference type="InterPro" id="IPR011124">
    <property type="entry name" value="Znf_CW"/>
</dbReference>
<dbReference type="AlphaFoldDB" id="A0A5J9ULU3"/>
<evidence type="ECO:0008006" key="13">
    <source>
        <dbReference type="Google" id="ProtNLM"/>
    </source>
</evidence>
<dbReference type="EMBL" id="RWGY01000013">
    <property type="protein sequence ID" value="TVU24536.1"/>
    <property type="molecule type" value="Genomic_DNA"/>
</dbReference>
<dbReference type="OrthoDB" id="10072024at2759"/>
<keyword evidence="12" id="KW-1185">Reference proteome</keyword>
<comment type="caution">
    <text evidence="11">The sequence shown here is derived from an EMBL/GenBank/DDBJ whole genome shotgun (WGS) entry which is preliminary data.</text>
</comment>
<evidence type="ECO:0000256" key="2">
    <source>
        <dbReference type="ARBA" id="ARBA00022723"/>
    </source>
</evidence>
<keyword evidence="3" id="KW-0863">Zinc-finger</keyword>
<evidence type="ECO:0000256" key="6">
    <source>
        <dbReference type="ARBA" id="ARBA00023125"/>
    </source>
</evidence>
<dbReference type="SUPFAM" id="SSF54171">
    <property type="entry name" value="DNA-binding domain"/>
    <property type="match status" value="1"/>
</dbReference>
<dbReference type="PROSITE" id="PS50982">
    <property type="entry name" value="MBD"/>
    <property type="match status" value="1"/>
</dbReference>
<evidence type="ECO:0000259" key="10">
    <source>
        <dbReference type="PROSITE" id="PS51050"/>
    </source>
</evidence>
<dbReference type="Pfam" id="PF07496">
    <property type="entry name" value="zf-CW"/>
    <property type="match status" value="1"/>
</dbReference>
<keyword evidence="2" id="KW-0479">Metal-binding</keyword>
<evidence type="ECO:0000256" key="4">
    <source>
        <dbReference type="ARBA" id="ARBA00022833"/>
    </source>
</evidence>
<evidence type="ECO:0000256" key="7">
    <source>
        <dbReference type="ARBA" id="ARBA00023163"/>
    </source>
</evidence>
<evidence type="ECO:0000313" key="12">
    <source>
        <dbReference type="Proteomes" id="UP000324897"/>
    </source>
</evidence>
<keyword evidence="4" id="KW-0862">Zinc</keyword>
<keyword evidence="7" id="KW-0804">Transcription</keyword>
<feature type="domain" description="MBD" evidence="9">
    <location>
        <begin position="93"/>
        <end position="166"/>
    </location>
</feature>
<evidence type="ECO:0000256" key="5">
    <source>
        <dbReference type="ARBA" id="ARBA00023015"/>
    </source>
</evidence>
<accession>A0A5J9ULU3</accession>
<evidence type="ECO:0000259" key="9">
    <source>
        <dbReference type="PROSITE" id="PS50982"/>
    </source>
</evidence>
<dbReference type="Pfam" id="PF01429">
    <property type="entry name" value="MBD"/>
    <property type="match status" value="1"/>
</dbReference>
<evidence type="ECO:0000256" key="3">
    <source>
        <dbReference type="ARBA" id="ARBA00022771"/>
    </source>
</evidence>
<organism evidence="11 12">
    <name type="scientific">Eragrostis curvula</name>
    <name type="common">weeping love grass</name>
    <dbReference type="NCBI Taxonomy" id="38414"/>
    <lineage>
        <taxon>Eukaryota</taxon>
        <taxon>Viridiplantae</taxon>
        <taxon>Streptophyta</taxon>
        <taxon>Embryophyta</taxon>
        <taxon>Tracheophyta</taxon>
        <taxon>Spermatophyta</taxon>
        <taxon>Magnoliopsida</taxon>
        <taxon>Liliopsida</taxon>
        <taxon>Poales</taxon>
        <taxon>Poaceae</taxon>
        <taxon>PACMAD clade</taxon>
        <taxon>Chloridoideae</taxon>
        <taxon>Eragrostideae</taxon>
        <taxon>Eragrostidinae</taxon>
        <taxon>Eragrostis</taxon>
    </lineage>
</organism>
<gene>
    <name evidence="11" type="ORF">EJB05_26978</name>
</gene>
<keyword evidence="5" id="KW-0805">Transcription regulation</keyword>
<dbReference type="PANTHER" id="PTHR12396">
    <property type="entry name" value="METHYL-CPG BINDING PROTEIN, MBD"/>
    <property type="match status" value="1"/>
</dbReference>
<keyword evidence="8" id="KW-0539">Nucleus</keyword>
<reference evidence="11 12" key="1">
    <citation type="journal article" date="2019" name="Sci. Rep.">
        <title>A high-quality genome of Eragrostis curvula grass provides insights into Poaceae evolution and supports new strategies to enhance forage quality.</title>
        <authorList>
            <person name="Carballo J."/>
            <person name="Santos B.A.C.M."/>
            <person name="Zappacosta D."/>
            <person name="Garbus I."/>
            <person name="Selva J.P."/>
            <person name="Gallo C.A."/>
            <person name="Diaz A."/>
            <person name="Albertini E."/>
            <person name="Caccamo M."/>
            <person name="Echenique V."/>
        </authorList>
    </citation>
    <scope>NUCLEOTIDE SEQUENCE [LARGE SCALE GENOMIC DNA]</scope>
    <source>
        <strain evidence="12">cv. Victoria</strain>
        <tissue evidence="11">Leaf</tissue>
    </source>
</reference>
<dbReference type="Gramene" id="TVU24536">
    <property type="protein sequence ID" value="TVU24536"/>
    <property type="gene ID" value="EJB05_26978"/>
</dbReference>
<dbReference type="PANTHER" id="PTHR12396:SF45">
    <property type="entry name" value="OS06G0702100 PROTEIN"/>
    <property type="match status" value="1"/>
</dbReference>
<keyword evidence="6" id="KW-0238">DNA-binding</keyword>
<dbReference type="GO" id="GO:0008270">
    <property type="term" value="F:zinc ion binding"/>
    <property type="evidence" value="ECO:0007669"/>
    <property type="project" value="UniProtKB-KW"/>
</dbReference>
<dbReference type="GO" id="GO:0003677">
    <property type="term" value="F:DNA binding"/>
    <property type="evidence" value="ECO:0007669"/>
    <property type="project" value="UniProtKB-KW"/>
</dbReference>
<dbReference type="InterPro" id="IPR001739">
    <property type="entry name" value="Methyl_CpG_DNA-bd"/>
</dbReference>
<proteinExistence type="predicted"/>
<evidence type="ECO:0000256" key="8">
    <source>
        <dbReference type="ARBA" id="ARBA00023242"/>
    </source>
</evidence>
<protein>
    <recommendedName>
        <fullName evidence="13">MBD domain-containing protein</fullName>
    </recommendedName>
</protein>
<feature type="non-terminal residue" evidence="11">
    <location>
        <position position="1"/>
    </location>
</feature>